<accession>A0A9D5H361</accession>
<organism evidence="2 3">
    <name type="scientific">Dioscorea zingiberensis</name>
    <dbReference type="NCBI Taxonomy" id="325984"/>
    <lineage>
        <taxon>Eukaryota</taxon>
        <taxon>Viridiplantae</taxon>
        <taxon>Streptophyta</taxon>
        <taxon>Embryophyta</taxon>
        <taxon>Tracheophyta</taxon>
        <taxon>Spermatophyta</taxon>
        <taxon>Magnoliopsida</taxon>
        <taxon>Liliopsida</taxon>
        <taxon>Dioscoreales</taxon>
        <taxon>Dioscoreaceae</taxon>
        <taxon>Dioscorea</taxon>
    </lineage>
</organism>
<dbReference type="PANTHER" id="PTHR45648:SF166">
    <property type="entry name" value="OS02G0617400 PROTEIN"/>
    <property type="match status" value="1"/>
</dbReference>
<dbReference type="PANTHER" id="PTHR45648">
    <property type="entry name" value="GDSL LIPASE/ACYLHYDROLASE FAMILY PROTEIN (AFU_ORTHOLOGUE AFUA_4G14700)"/>
    <property type="match status" value="1"/>
</dbReference>
<evidence type="ECO:0000256" key="1">
    <source>
        <dbReference type="ARBA" id="ARBA00022801"/>
    </source>
</evidence>
<comment type="caution">
    <text evidence="2">The sequence shown here is derived from an EMBL/GenBank/DDBJ whole genome shotgun (WGS) entry which is preliminary data.</text>
</comment>
<dbReference type="InterPro" id="IPR036514">
    <property type="entry name" value="SGNH_hydro_sf"/>
</dbReference>
<reference evidence="2 3" key="1">
    <citation type="journal article" date="2022" name="Hortic Res">
        <title>The genome of Dioscorea zingiberensis sheds light on the biosynthesis, origin and evolution of the medicinally important diosgenin saponins.</title>
        <authorList>
            <person name="Li Y."/>
            <person name="Tan C."/>
            <person name="Li Z."/>
            <person name="Guo J."/>
            <person name="Li S."/>
            <person name="Chen X."/>
            <person name="Wang C."/>
            <person name="Dai X."/>
            <person name="Yang H."/>
            <person name="Song W."/>
            <person name="Hou L."/>
            <person name="Xu J."/>
            <person name="Tong Z."/>
            <person name="Xu A."/>
            <person name="Yuan X."/>
            <person name="Wang W."/>
            <person name="Yang Q."/>
            <person name="Chen L."/>
            <person name="Sun Z."/>
            <person name="Wang K."/>
            <person name="Pan B."/>
            <person name="Chen J."/>
            <person name="Bao Y."/>
            <person name="Liu F."/>
            <person name="Qi X."/>
            <person name="Gang D.R."/>
            <person name="Wen J."/>
            <person name="Li J."/>
        </authorList>
    </citation>
    <scope>NUCLEOTIDE SEQUENCE [LARGE SCALE GENOMIC DNA]</scope>
    <source>
        <strain evidence="2">Dzin_1.0</strain>
    </source>
</reference>
<proteinExistence type="predicted"/>
<dbReference type="EMBL" id="JAGGNH010000016">
    <property type="protein sequence ID" value="KAJ0961547.1"/>
    <property type="molecule type" value="Genomic_DNA"/>
</dbReference>
<keyword evidence="1" id="KW-0378">Hydrolase</keyword>
<dbReference type="Gene3D" id="3.40.50.1110">
    <property type="entry name" value="SGNH hydrolase"/>
    <property type="match status" value="2"/>
</dbReference>
<keyword evidence="3" id="KW-1185">Reference proteome</keyword>
<name>A0A9D5H361_9LILI</name>
<dbReference type="Proteomes" id="UP001085076">
    <property type="component" value="Unassembled WGS sequence"/>
</dbReference>
<dbReference type="GO" id="GO:0016787">
    <property type="term" value="F:hydrolase activity"/>
    <property type="evidence" value="ECO:0007669"/>
    <property type="project" value="UniProtKB-KW"/>
</dbReference>
<sequence>MKVAITTIWPQLLESRLTPYGIDYPTHQATGRFSNGLNMPDIISEYLGAEPTLPYLSPDLRGEKLLIGANFASAGIGILNDTGIQFRLYELGARRVIVTGTGPLGCVPSEIARSRNGECNPDLLQAGDLFNPQLVTILNELNTQYGSDVFVAANAFKMHSDFLSNPQAFGKTFQKFGNNYSMINIDIQSHKFVHRF</sequence>
<protein>
    <submittedName>
        <fullName evidence="2">Uncharacterized protein</fullName>
    </submittedName>
</protein>
<evidence type="ECO:0000313" key="2">
    <source>
        <dbReference type="EMBL" id="KAJ0961547.1"/>
    </source>
</evidence>
<evidence type="ECO:0000313" key="3">
    <source>
        <dbReference type="Proteomes" id="UP001085076"/>
    </source>
</evidence>
<dbReference type="AlphaFoldDB" id="A0A9D5H361"/>
<dbReference type="InterPro" id="IPR051058">
    <property type="entry name" value="GDSL_Est/Lipase"/>
</dbReference>
<dbReference type="OrthoDB" id="1600564at2759"/>
<gene>
    <name evidence="2" type="ORF">J5N97_001532</name>
</gene>